<dbReference type="AlphaFoldDB" id="A0A1E3NVZ6"/>
<name>A0A1E3NVZ6_WICAA</name>
<dbReference type="OrthoDB" id="775356at2759"/>
<dbReference type="PANTHER" id="PTHR10194:SF60">
    <property type="entry name" value="RAS GTPASE-ACTIVATING PROTEIN RASKOL"/>
    <property type="match status" value="1"/>
</dbReference>
<dbReference type="Pfam" id="PF00168">
    <property type="entry name" value="C2"/>
    <property type="match status" value="1"/>
</dbReference>
<evidence type="ECO:0000313" key="4">
    <source>
        <dbReference type="EMBL" id="ODQ57285.1"/>
    </source>
</evidence>
<dbReference type="RefSeq" id="XP_019036492.1">
    <property type="nucleotide sequence ID" value="XM_019182390.1"/>
</dbReference>
<dbReference type="GeneID" id="30199636"/>
<evidence type="ECO:0008006" key="6">
    <source>
        <dbReference type="Google" id="ProtNLM"/>
    </source>
</evidence>
<dbReference type="Gene3D" id="1.10.506.10">
    <property type="entry name" value="GTPase Activation - p120gap, domain 1"/>
    <property type="match status" value="1"/>
</dbReference>
<keyword evidence="1" id="KW-0343">GTPase activation</keyword>
<dbReference type="EMBL" id="KV454214">
    <property type="protein sequence ID" value="ODQ57285.1"/>
    <property type="molecule type" value="Genomic_DNA"/>
</dbReference>
<feature type="domain" description="C2" evidence="2">
    <location>
        <begin position="266"/>
        <end position="397"/>
    </location>
</feature>
<dbReference type="STRING" id="683960.A0A1E3NVZ6"/>
<dbReference type="GO" id="GO:0001403">
    <property type="term" value="P:invasive growth in response to glucose limitation"/>
    <property type="evidence" value="ECO:0007669"/>
    <property type="project" value="EnsemblFungi"/>
</dbReference>
<evidence type="ECO:0000256" key="1">
    <source>
        <dbReference type="ARBA" id="ARBA00022468"/>
    </source>
</evidence>
<dbReference type="InterPro" id="IPR000008">
    <property type="entry name" value="C2_dom"/>
</dbReference>
<reference evidence="4 5" key="1">
    <citation type="journal article" date="2016" name="Proc. Natl. Acad. Sci. U.S.A.">
        <title>Comparative genomics of biotechnologically important yeasts.</title>
        <authorList>
            <person name="Riley R."/>
            <person name="Haridas S."/>
            <person name="Wolfe K.H."/>
            <person name="Lopes M.R."/>
            <person name="Hittinger C.T."/>
            <person name="Goeker M."/>
            <person name="Salamov A.A."/>
            <person name="Wisecaver J.H."/>
            <person name="Long T.M."/>
            <person name="Calvey C.H."/>
            <person name="Aerts A.L."/>
            <person name="Barry K.W."/>
            <person name="Choi C."/>
            <person name="Clum A."/>
            <person name="Coughlan A.Y."/>
            <person name="Deshpande S."/>
            <person name="Douglass A.P."/>
            <person name="Hanson S.J."/>
            <person name="Klenk H.-P."/>
            <person name="LaButti K.M."/>
            <person name="Lapidus A."/>
            <person name="Lindquist E.A."/>
            <person name="Lipzen A.M."/>
            <person name="Meier-Kolthoff J.P."/>
            <person name="Ohm R.A."/>
            <person name="Otillar R.P."/>
            <person name="Pangilinan J.L."/>
            <person name="Peng Y."/>
            <person name="Rokas A."/>
            <person name="Rosa C.A."/>
            <person name="Scheuner C."/>
            <person name="Sibirny A.A."/>
            <person name="Slot J.C."/>
            <person name="Stielow J.B."/>
            <person name="Sun H."/>
            <person name="Kurtzman C.P."/>
            <person name="Blackwell M."/>
            <person name="Grigoriev I.V."/>
            <person name="Jeffries T.W."/>
        </authorList>
    </citation>
    <scope>NUCLEOTIDE SEQUENCE [LARGE SCALE GENOMIC DNA]</scope>
    <source>
        <strain evidence="5">ATCC 58044 / CBS 1984 / NCYC 433 / NRRL Y-366-8</strain>
    </source>
</reference>
<evidence type="ECO:0000259" key="3">
    <source>
        <dbReference type="PROSITE" id="PS50018"/>
    </source>
</evidence>
<dbReference type="GO" id="GO:0007121">
    <property type="term" value="P:bipolar cellular bud site selection"/>
    <property type="evidence" value="ECO:0007669"/>
    <property type="project" value="EnsemblFungi"/>
</dbReference>
<feature type="non-terminal residue" evidence="4">
    <location>
        <position position="795"/>
    </location>
</feature>
<evidence type="ECO:0000259" key="2">
    <source>
        <dbReference type="PROSITE" id="PS50004"/>
    </source>
</evidence>
<dbReference type="SUPFAM" id="SSF48350">
    <property type="entry name" value="GTPase activation domain, GAP"/>
    <property type="match status" value="1"/>
</dbReference>
<organism evidence="4 5">
    <name type="scientific">Wickerhamomyces anomalus (strain ATCC 58044 / CBS 1984 / NCYC 433 / NRRL Y-366-8)</name>
    <name type="common">Yeast</name>
    <name type="synonym">Hansenula anomala</name>
    <dbReference type="NCBI Taxonomy" id="683960"/>
    <lineage>
        <taxon>Eukaryota</taxon>
        <taxon>Fungi</taxon>
        <taxon>Dikarya</taxon>
        <taxon>Ascomycota</taxon>
        <taxon>Saccharomycotina</taxon>
        <taxon>Saccharomycetes</taxon>
        <taxon>Phaffomycetales</taxon>
        <taxon>Wickerhamomycetaceae</taxon>
        <taxon>Wickerhamomyces</taxon>
    </lineage>
</organism>
<dbReference type="GO" id="GO:0000131">
    <property type="term" value="C:incipient cellular bud site"/>
    <property type="evidence" value="ECO:0007669"/>
    <property type="project" value="EnsemblFungi"/>
</dbReference>
<dbReference type="InterPro" id="IPR023152">
    <property type="entry name" value="RasGAP_CS"/>
</dbReference>
<dbReference type="PROSITE" id="PS50004">
    <property type="entry name" value="C2"/>
    <property type="match status" value="1"/>
</dbReference>
<keyword evidence="5" id="KW-1185">Reference proteome</keyword>
<gene>
    <name evidence="4" type="ORF">WICANDRAFT_36039</name>
</gene>
<feature type="domain" description="Ras-GAP" evidence="3">
    <location>
        <begin position="455"/>
        <end position="665"/>
    </location>
</feature>
<dbReference type="InterPro" id="IPR039360">
    <property type="entry name" value="Ras_GTPase"/>
</dbReference>
<dbReference type="GO" id="GO:0005935">
    <property type="term" value="C:cellular bud neck"/>
    <property type="evidence" value="ECO:0007669"/>
    <property type="project" value="EnsemblFungi"/>
</dbReference>
<dbReference type="PROSITE" id="PS50018">
    <property type="entry name" value="RAS_GTPASE_ACTIV_2"/>
    <property type="match status" value="1"/>
</dbReference>
<dbReference type="SMART" id="SM00323">
    <property type="entry name" value="RasGAP"/>
    <property type="match status" value="1"/>
</dbReference>
<dbReference type="Pfam" id="PF00616">
    <property type="entry name" value="RasGAP"/>
    <property type="match status" value="1"/>
</dbReference>
<dbReference type="GO" id="GO:0031578">
    <property type="term" value="P:mitotic spindle orientation checkpoint signaling"/>
    <property type="evidence" value="ECO:0007669"/>
    <property type="project" value="EnsemblFungi"/>
</dbReference>
<dbReference type="InterPro" id="IPR001936">
    <property type="entry name" value="RasGAP_dom"/>
</dbReference>
<dbReference type="Proteomes" id="UP000094112">
    <property type="component" value="Unassembled WGS sequence"/>
</dbReference>
<dbReference type="CDD" id="cd05137">
    <property type="entry name" value="RasGAP_CLA2_BUD2"/>
    <property type="match status" value="1"/>
</dbReference>
<dbReference type="InterPro" id="IPR008936">
    <property type="entry name" value="Rho_GTPase_activation_prot"/>
</dbReference>
<proteinExistence type="predicted"/>
<dbReference type="PROSITE" id="PS00509">
    <property type="entry name" value="RAS_GTPASE_ACTIV_1"/>
    <property type="match status" value="1"/>
</dbReference>
<dbReference type="GO" id="GO:0005096">
    <property type="term" value="F:GTPase activator activity"/>
    <property type="evidence" value="ECO:0007669"/>
    <property type="project" value="UniProtKB-KW"/>
</dbReference>
<dbReference type="CDD" id="cd00030">
    <property type="entry name" value="C2"/>
    <property type="match status" value="1"/>
</dbReference>
<dbReference type="GO" id="GO:0007120">
    <property type="term" value="P:axial cellular bud site selection"/>
    <property type="evidence" value="ECO:0007669"/>
    <property type="project" value="EnsemblFungi"/>
</dbReference>
<dbReference type="PANTHER" id="PTHR10194">
    <property type="entry name" value="RAS GTPASE-ACTIVATING PROTEINS"/>
    <property type="match status" value="1"/>
</dbReference>
<evidence type="ECO:0000313" key="5">
    <source>
        <dbReference type="Proteomes" id="UP000094112"/>
    </source>
</evidence>
<accession>A0A1E3NVZ6</accession>
<dbReference type="SUPFAM" id="SSF49562">
    <property type="entry name" value="C2 domain (Calcium/lipid-binding domain, CaLB)"/>
    <property type="match status" value="1"/>
</dbReference>
<sequence>MSSSLSLDAKSIRSLIKNNQGGFREQLEWSNNGDRYESNTIKITPKGELLILQTSEKPIRSLQSCCIQVIDSKIIVQSYNKKHLVHLKPADKTTFVKLLSALLFWQNMRPRGIANKQLTIPYHNSKQSQSESLLVCSCKIFGQIPKNKNVEVLEGPAVPLFPDSNEGWFTAMVVLKSNGVLELLGESDGSLLYSIDVKLLTRSEIREIHNSIFESSNYLFVGVIPNLRNEVQLQNCSTHNIIPTISNEMGRVSRIILEFPYRIDVEDWLVALSAFAKREYVGLDNKNLLRVSRRINLGILEASLNEQLPKFNDETSKIYAEVTVWDAPWLRTSIIESSRNPFFRESFDFDLPLATKSFIIVLKRALSTRYYPDDQILGYSIIDSSVLNDEAYHQETRIPLELDGANIGQICITIQNQKSYILPTDNFNNFEQMMLNLNPKKLLNYVISKQGGHEYLEKTSIILLDIFQALQKENEWFNALVDEEVNKTTLTKTKMNETTNLYNTLFRGNSVLTKSLEIYNLRVGQEYLEKVVGKVITKIIANKKSTEIDPMRVYEDDEALKNDMLQHNMELLLQYVEELWSRVYNTSNDLPQQIKQQLILLRKKIEMYTNDTKITLNCITGFLFLRFFCPVILNPKLFFLTKDHQTGEIKRTLTLISKILLTFSNRVLFGAKEPYMMKLNELFIKKHEDELMDYLDKVTGKKLDFNPKHLKLSTSLERTDIILTSKNLLKELPTVPYLIDKYLRLDQLVDKISTEYISPKVIDDYADNENKVEEETGESSPTELYKIGSLEFEKL</sequence>
<protein>
    <recommendedName>
        <fullName evidence="6">Ras-GAP domain-containing protein</fullName>
    </recommendedName>
</protein>
<dbReference type="Gene3D" id="2.60.40.150">
    <property type="entry name" value="C2 domain"/>
    <property type="match status" value="1"/>
</dbReference>
<dbReference type="InterPro" id="IPR035892">
    <property type="entry name" value="C2_domain_sf"/>
</dbReference>